<name>A0A498JMN2_MALDO</name>
<protein>
    <recommendedName>
        <fullName evidence="4">Secreted protein</fullName>
    </recommendedName>
</protein>
<proteinExistence type="predicted"/>
<sequence length="115" mass="13015">MFQKFPLSSIWATFLLSFRYRLSETRCSVSCLVCLKWVERIVSRDEFWMNFHSASPPGTTHSTSVKHKIITSPSSSSFSLFPSDDIFTPSPFCSIMSRPVPSRPFCISNDTLGHG</sequence>
<dbReference type="Proteomes" id="UP000290289">
    <property type="component" value="Chromosome 7"/>
</dbReference>
<evidence type="ECO:0000313" key="2">
    <source>
        <dbReference type="EMBL" id="RXH95124.1"/>
    </source>
</evidence>
<gene>
    <name evidence="2" type="ORF">DVH24_024808</name>
</gene>
<keyword evidence="1" id="KW-0732">Signal</keyword>
<reference evidence="2 3" key="1">
    <citation type="submission" date="2018-10" db="EMBL/GenBank/DDBJ databases">
        <title>A high-quality apple genome assembly.</title>
        <authorList>
            <person name="Hu J."/>
        </authorList>
    </citation>
    <scope>NUCLEOTIDE SEQUENCE [LARGE SCALE GENOMIC DNA]</scope>
    <source>
        <strain evidence="3">cv. HFTH1</strain>
        <tissue evidence="2">Young leaf</tissue>
    </source>
</reference>
<comment type="caution">
    <text evidence="2">The sequence shown here is derived from an EMBL/GenBank/DDBJ whole genome shotgun (WGS) entry which is preliminary data.</text>
</comment>
<dbReference type="AlphaFoldDB" id="A0A498JMN2"/>
<feature type="chain" id="PRO_5019859877" description="Secreted protein" evidence="1">
    <location>
        <begin position="24"/>
        <end position="115"/>
    </location>
</feature>
<accession>A0A498JMN2</accession>
<organism evidence="2 3">
    <name type="scientific">Malus domestica</name>
    <name type="common">Apple</name>
    <name type="synonym">Pyrus malus</name>
    <dbReference type="NCBI Taxonomy" id="3750"/>
    <lineage>
        <taxon>Eukaryota</taxon>
        <taxon>Viridiplantae</taxon>
        <taxon>Streptophyta</taxon>
        <taxon>Embryophyta</taxon>
        <taxon>Tracheophyta</taxon>
        <taxon>Spermatophyta</taxon>
        <taxon>Magnoliopsida</taxon>
        <taxon>eudicotyledons</taxon>
        <taxon>Gunneridae</taxon>
        <taxon>Pentapetalae</taxon>
        <taxon>rosids</taxon>
        <taxon>fabids</taxon>
        <taxon>Rosales</taxon>
        <taxon>Rosaceae</taxon>
        <taxon>Amygdaloideae</taxon>
        <taxon>Maleae</taxon>
        <taxon>Malus</taxon>
    </lineage>
</organism>
<evidence type="ECO:0000313" key="3">
    <source>
        <dbReference type="Proteomes" id="UP000290289"/>
    </source>
</evidence>
<dbReference type="EMBL" id="RDQH01000333">
    <property type="protein sequence ID" value="RXH95124.1"/>
    <property type="molecule type" value="Genomic_DNA"/>
</dbReference>
<feature type="signal peptide" evidence="1">
    <location>
        <begin position="1"/>
        <end position="23"/>
    </location>
</feature>
<evidence type="ECO:0000256" key="1">
    <source>
        <dbReference type="SAM" id="SignalP"/>
    </source>
</evidence>
<keyword evidence="3" id="KW-1185">Reference proteome</keyword>
<evidence type="ECO:0008006" key="4">
    <source>
        <dbReference type="Google" id="ProtNLM"/>
    </source>
</evidence>